<evidence type="ECO:0008006" key="3">
    <source>
        <dbReference type="Google" id="ProtNLM"/>
    </source>
</evidence>
<proteinExistence type="predicted"/>
<keyword evidence="2" id="KW-1185">Reference proteome</keyword>
<evidence type="ECO:0000313" key="1">
    <source>
        <dbReference type="EMBL" id="MDT0305381.1"/>
    </source>
</evidence>
<sequence length="94" mass="10180">MEPTPPAHALVRAALDALGIDAPAKHLTGRKGADTWRAGEWTIKTALPGARGHLGHETAAYELRHRQGLHPGVRHSASDNGRWLALPWLEGRSL</sequence>
<protein>
    <recommendedName>
        <fullName evidence="3">Aminoglycoside phosphotransferase domain-containing protein</fullName>
    </recommendedName>
</protein>
<dbReference type="Proteomes" id="UP001183388">
    <property type="component" value="Unassembled WGS sequence"/>
</dbReference>
<comment type="caution">
    <text evidence="1">The sequence shown here is derived from an EMBL/GenBank/DDBJ whole genome shotgun (WGS) entry which is preliminary data.</text>
</comment>
<dbReference type="EMBL" id="JAVREN010000001">
    <property type="protein sequence ID" value="MDT0305381.1"/>
    <property type="molecule type" value="Genomic_DNA"/>
</dbReference>
<organism evidence="1 2">
    <name type="scientific">Streptomyces boetiae</name>
    <dbReference type="NCBI Taxonomy" id="3075541"/>
    <lineage>
        <taxon>Bacteria</taxon>
        <taxon>Bacillati</taxon>
        <taxon>Actinomycetota</taxon>
        <taxon>Actinomycetes</taxon>
        <taxon>Kitasatosporales</taxon>
        <taxon>Streptomycetaceae</taxon>
        <taxon>Streptomyces</taxon>
    </lineage>
</organism>
<accession>A0ABU2L1U8</accession>
<gene>
    <name evidence="1" type="ORF">RM780_00170</name>
</gene>
<reference evidence="2" key="1">
    <citation type="submission" date="2023-07" db="EMBL/GenBank/DDBJ databases">
        <title>30 novel species of actinomycetes from the DSMZ collection.</title>
        <authorList>
            <person name="Nouioui I."/>
        </authorList>
    </citation>
    <scope>NUCLEOTIDE SEQUENCE [LARGE SCALE GENOMIC DNA]</scope>
    <source>
        <strain evidence="2">DSM 44917</strain>
    </source>
</reference>
<dbReference type="RefSeq" id="WP_311628299.1">
    <property type="nucleotide sequence ID" value="NZ_JAVREN010000001.1"/>
</dbReference>
<evidence type="ECO:0000313" key="2">
    <source>
        <dbReference type="Proteomes" id="UP001183388"/>
    </source>
</evidence>
<name>A0ABU2L1U8_9ACTN</name>